<evidence type="ECO:0000313" key="3">
    <source>
        <dbReference type="Proteomes" id="UP001221898"/>
    </source>
</evidence>
<accession>A0AAD7SJ55</accession>
<feature type="region of interest" description="Disordered" evidence="1">
    <location>
        <begin position="335"/>
        <end position="361"/>
    </location>
</feature>
<proteinExistence type="predicted"/>
<evidence type="ECO:0000256" key="1">
    <source>
        <dbReference type="SAM" id="MobiDB-lite"/>
    </source>
</evidence>
<dbReference type="Proteomes" id="UP001221898">
    <property type="component" value="Unassembled WGS sequence"/>
</dbReference>
<evidence type="ECO:0000313" key="2">
    <source>
        <dbReference type="EMBL" id="KAJ8403595.1"/>
    </source>
</evidence>
<organism evidence="2 3">
    <name type="scientific">Aldrovandia affinis</name>
    <dbReference type="NCBI Taxonomy" id="143900"/>
    <lineage>
        <taxon>Eukaryota</taxon>
        <taxon>Metazoa</taxon>
        <taxon>Chordata</taxon>
        <taxon>Craniata</taxon>
        <taxon>Vertebrata</taxon>
        <taxon>Euteleostomi</taxon>
        <taxon>Actinopterygii</taxon>
        <taxon>Neopterygii</taxon>
        <taxon>Teleostei</taxon>
        <taxon>Notacanthiformes</taxon>
        <taxon>Halosauridae</taxon>
        <taxon>Aldrovandia</taxon>
    </lineage>
</organism>
<reference evidence="2" key="1">
    <citation type="journal article" date="2023" name="Science">
        <title>Genome structures resolve the early diversification of teleost fishes.</title>
        <authorList>
            <person name="Parey E."/>
            <person name="Louis A."/>
            <person name="Montfort J."/>
            <person name="Bouchez O."/>
            <person name="Roques C."/>
            <person name="Iampietro C."/>
            <person name="Lluch J."/>
            <person name="Castinel A."/>
            <person name="Donnadieu C."/>
            <person name="Desvignes T."/>
            <person name="Floi Bucao C."/>
            <person name="Jouanno E."/>
            <person name="Wen M."/>
            <person name="Mejri S."/>
            <person name="Dirks R."/>
            <person name="Jansen H."/>
            <person name="Henkel C."/>
            <person name="Chen W.J."/>
            <person name="Zahm M."/>
            <person name="Cabau C."/>
            <person name="Klopp C."/>
            <person name="Thompson A.W."/>
            <person name="Robinson-Rechavi M."/>
            <person name="Braasch I."/>
            <person name="Lecointre G."/>
            <person name="Bobe J."/>
            <person name="Postlethwait J.H."/>
            <person name="Berthelot C."/>
            <person name="Roest Crollius H."/>
            <person name="Guiguen Y."/>
        </authorList>
    </citation>
    <scope>NUCLEOTIDE SEQUENCE</scope>
    <source>
        <strain evidence="2">NC1722</strain>
    </source>
</reference>
<dbReference type="PANTHER" id="PTHR21705">
    <property type="entry name" value="RAI16 PROTEIN-RELATED"/>
    <property type="match status" value="1"/>
</dbReference>
<sequence length="361" mass="40586">MKVEQLKMYEMLVGQSRQPLLHHKPVLRPLMMLLSSCAGSGAPAVEAELVLLLHQLCSVLAKDPSVLELFFHTSEDQGAANFLIFSLLIPFIHRERPVGQQARDALLFIMALSAENQVVAEHIAENTYFCPVLATGLSGLYSSLPTRLALRSEDWHCLQLEDWQQVPTLVQFLNSLEFCNAVIQVAHPSIKNQLVGYIYNGFLVPVLAPALHKLTLEEVMTTTAYLDLFLRSVTEPALLQTFLSFILLHQHENVHILDTLVSRINTPFQLGTVSLALFRTLIGLYCEDVMLQLVFRYLIPCNHMMLSQRKVLRERDCYSTSAAKILGLTPSCCSPEPSPLRRSSWTASFGRRAQKARSQDT</sequence>
<comment type="caution">
    <text evidence="2">The sequence shown here is derived from an EMBL/GenBank/DDBJ whole genome shotgun (WGS) entry which is preliminary data.</text>
</comment>
<dbReference type="InterPro" id="IPR019384">
    <property type="entry name" value="FHIP"/>
</dbReference>
<dbReference type="AlphaFoldDB" id="A0AAD7SJ55"/>
<name>A0AAD7SJ55_9TELE</name>
<keyword evidence="3" id="KW-1185">Reference proteome</keyword>
<dbReference type="PANTHER" id="PTHR21705:SF6">
    <property type="entry name" value="FHF COMPLEX SUBUNIT HOOK-INTERACTING PROTEIN 1A"/>
    <property type="match status" value="1"/>
</dbReference>
<protein>
    <submittedName>
        <fullName evidence="2">Uncharacterized protein</fullName>
    </submittedName>
</protein>
<gene>
    <name evidence="2" type="ORF">AAFF_G00349210</name>
</gene>
<dbReference type="EMBL" id="JAINUG010000057">
    <property type="protein sequence ID" value="KAJ8403595.1"/>
    <property type="molecule type" value="Genomic_DNA"/>
</dbReference>
<dbReference type="Pfam" id="PF10257">
    <property type="entry name" value="RAI16-like"/>
    <property type="match status" value="1"/>
</dbReference>